<keyword evidence="4" id="KW-0411">Iron-sulfur</keyword>
<keyword evidence="3" id="KW-0408">Iron</keyword>
<evidence type="ECO:0000313" key="7">
    <source>
        <dbReference type="Proteomes" id="UP001500842"/>
    </source>
</evidence>
<evidence type="ECO:0000256" key="3">
    <source>
        <dbReference type="ARBA" id="ARBA00023004"/>
    </source>
</evidence>
<comment type="caution">
    <text evidence="6">The sequence shown here is derived from an EMBL/GenBank/DDBJ whole genome shotgun (WGS) entry which is preliminary data.</text>
</comment>
<keyword evidence="7" id="KW-1185">Reference proteome</keyword>
<dbReference type="Proteomes" id="UP001500842">
    <property type="component" value="Unassembled WGS sequence"/>
</dbReference>
<dbReference type="InterPro" id="IPR042216">
    <property type="entry name" value="MitoNEET_CISD"/>
</dbReference>
<dbReference type="EMBL" id="BAAAOR010000025">
    <property type="protein sequence ID" value="GAA1528656.1"/>
    <property type="molecule type" value="Genomic_DNA"/>
</dbReference>
<evidence type="ECO:0000256" key="4">
    <source>
        <dbReference type="ARBA" id="ARBA00023014"/>
    </source>
</evidence>
<feature type="domain" description="Iron-binding zinc finger CDGSH type" evidence="5">
    <location>
        <begin position="20"/>
        <end position="64"/>
    </location>
</feature>
<keyword evidence="2" id="KW-0479">Metal-binding</keyword>
<dbReference type="SMART" id="SM00704">
    <property type="entry name" value="ZnF_CDGSH"/>
    <property type="match status" value="1"/>
</dbReference>
<keyword evidence="1" id="KW-0001">2Fe-2S</keyword>
<protein>
    <submittedName>
        <fullName evidence="6">CDGSH iron-sulfur domain-containing protein</fullName>
    </submittedName>
</protein>
<dbReference type="InterPro" id="IPR018967">
    <property type="entry name" value="FeS-contain_CDGSH-typ"/>
</dbReference>
<dbReference type="Pfam" id="PF09360">
    <property type="entry name" value="zf-CDGSH"/>
    <property type="match status" value="1"/>
</dbReference>
<organism evidence="6 7">
    <name type="scientific">Nocardioides humi</name>
    <dbReference type="NCBI Taxonomy" id="449461"/>
    <lineage>
        <taxon>Bacteria</taxon>
        <taxon>Bacillati</taxon>
        <taxon>Actinomycetota</taxon>
        <taxon>Actinomycetes</taxon>
        <taxon>Propionibacteriales</taxon>
        <taxon>Nocardioidaceae</taxon>
        <taxon>Nocardioides</taxon>
    </lineage>
</organism>
<proteinExistence type="predicted"/>
<name>A0ABN2AXN7_9ACTN</name>
<reference evidence="6 7" key="1">
    <citation type="journal article" date="2019" name="Int. J. Syst. Evol. Microbiol.">
        <title>The Global Catalogue of Microorganisms (GCM) 10K type strain sequencing project: providing services to taxonomists for standard genome sequencing and annotation.</title>
        <authorList>
            <consortium name="The Broad Institute Genomics Platform"/>
            <consortium name="The Broad Institute Genome Sequencing Center for Infectious Disease"/>
            <person name="Wu L."/>
            <person name="Ma J."/>
        </authorList>
    </citation>
    <scope>NUCLEOTIDE SEQUENCE [LARGE SCALE GENOMIC DNA]</scope>
    <source>
        <strain evidence="6 7">JCM 14942</strain>
    </source>
</reference>
<evidence type="ECO:0000313" key="6">
    <source>
        <dbReference type="EMBL" id="GAA1528656.1"/>
    </source>
</evidence>
<evidence type="ECO:0000259" key="5">
    <source>
        <dbReference type="SMART" id="SM00704"/>
    </source>
</evidence>
<sequence length="67" mass="7417">MTTPRRVTVTECPGGPLLIRGADEVVGIDGTAAPVERAVVALCRCGRSDRLPWCDDSHRDRRRRRTS</sequence>
<evidence type="ECO:0000256" key="1">
    <source>
        <dbReference type="ARBA" id="ARBA00022714"/>
    </source>
</evidence>
<gene>
    <name evidence="6" type="ORF">GCM10009788_35020</name>
</gene>
<dbReference type="RefSeq" id="WP_141003972.1">
    <property type="nucleotide sequence ID" value="NZ_BAAAOR010000025.1"/>
</dbReference>
<evidence type="ECO:0000256" key="2">
    <source>
        <dbReference type="ARBA" id="ARBA00022723"/>
    </source>
</evidence>
<accession>A0ABN2AXN7</accession>
<dbReference type="Gene3D" id="3.40.5.90">
    <property type="entry name" value="CDGSH iron-sulfur domain, mitoNEET-type"/>
    <property type="match status" value="1"/>
</dbReference>